<name>E1JY08_SOLFR</name>
<comment type="caution">
    <text evidence="2">The sequence shown here is derived from an EMBL/GenBank/DDBJ whole genome shotgun (WGS) entry which is preliminary data.</text>
</comment>
<dbReference type="eggNOG" id="ENOG5031259">
    <property type="taxonomic scope" value="Bacteria"/>
</dbReference>
<dbReference type="STRING" id="596151.DesfrDRAFT_2507"/>
<dbReference type="EMBL" id="AECZ01000016">
    <property type="protein sequence ID" value="EFL50746.1"/>
    <property type="molecule type" value="Genomic_DNA"/>
</dbReference>
<organism evidence="2 3">
    <name type="scientific">Solidesulfovibrio fructosivorans JJ]</name>
    <dbReference type="NCBI Taxonomy" id="596151"/>
    <lineage>
        <taxon>Bacteria</taxon>
        <taxon>Pseudomonadati</taxon>
        <taxon>Thermodesulfobacteriota</taxon>
        <taxon>Desulfovibrionia</taxon>
        <taxon>Desulfovibrionales</taxon>
        <taxon>Desulfovibrionaceae</taxon>
        <taxon>Solidesulfovibrio</taxon>
    </lineage>
</organism>
<reference evidence="2 3" key="1">
    <citation type="submission" date="2010-08" db="EMBL/GenBank/DDBJ databases">
        <title>The draft genome of Desulfovibrio fructosovorans JJ.</title>
        <authorList>
            <consortium name="US DOE Joint Genome Institute (JGI-PGF)"/>
            <person name="Lucas S."/>
            <person name="Copeland A."/>
            <person name="Lapidus A."/>
            <person name="Cheng J.-F."/>
            <person name="Bruce D."/>
            <person name="Goodwin L."/>
            <person name="Pitluck S."/>
            <person name="Land M.L."/>
            <person name="Hauser L."/>
            <person name="Chang Y.-J."/>
            <person name="Jeffries C."/>
            <person name="Wall J.D."/>
            <person name="Stahl D.A."/>
            <person name="Arkin A.P."/>
            <person name="Dehal P."/>
            <person name="Stolyar S.M."/>
            <person name="Hazen T.C."/>
            <person name="Woyke T.J."/>
        </authorList>
    </citation>
    <scope>NUCLEOTIDE SEQUENCE [LARGE SCALE GENOMIC DNA]</scope>
    <source>
        <strain evidence="2 3">JJ</strain>
    </source>
</reference>
<protein>
    <submittedName>
        <fullName evidence="2">Uncharacterized protein</fullName>
    </submittedName>
</protein>
<feature type="transmembrane region" description="Helical" evidence="1">
    <location>
        <begin position="85"/>
        <end position="105"/>
    </location>
</feature>
<sequence length="190" mass="21671">MGWIRNKGAAMRRKFIEEARTFLLLFFYLTLLLGAFAWYKRLILLEYEFTFSHYGYSIVEAAILAKLMLVGNAMGFFKRFHKRPLIVSSLCQTLVFSLGAIFFSLEEDTVMGLIHGRGLGWGFDKLMKTSWEQVLADFIVIFMAFIPLFAVWELGKVLGPSQLYTMFFKKRPPDGSRLVTPGKGAPRTGG</sequence>
<dbReference type="Proteomes" id="UP000006250">
    <property type="component" value="Unassembled WGS sequence"/>
</dbReference>
<dbReference type="AlphaFoldDB" id="E1JY08"/>
<evidence type="ECO:0000313" key="2">
    <source>
        <dbReference type="EMBL" id="EFL50746.1"/>
    </source>
</evidence>
<keyword evidence="1" id="KW-0812">Transmembrane</keyword>
<keyword evidence="1" id="KW-1133">Transmembrane helix</keyword>
<gene>
    <name evidence="2" type="ORF">DesfrDRAFT_2507</name>
</gene>
<proteinExistence type="predicted"/>
<keyword evidence="1" id="KW-0472">Membrane</keyword>
<evidence type="ECO:0000313" key="3">
    <source>
        <dbReference type="Proteomes" id="UP000006250"/>
    </source>
</evidence>
<accession>E1JY08</accession>
<dbReference type="RefSeq" id="WP_005994349.1">
    <property type="nucleotide sequence ID" value="NZ_AECZ01000016.1"/>
</dbReference>
<feature type="transmembrane region" description="Helical" evidence="1">
    <location>
        <begin position="21"/>
        <end position="39"/>
    </location>
</feature>
<feature type="transmembrane region" description="Helical" evidence="1">
    <location>
        <begin position="134"/>
        <end position="152"/>
    </location>
</feature>
<feature type="transmembrane region" description="Helical" evidence="1">
    <location>
        <begin position="51"/>
        <end position="73"/>
    </location>
</feature>
<dbReference type="OrthoDB" id="5452810at2"/>
<evidence type="ECO:0000256" key="1">
    <source>
        <dbReference type="SAM" id="Phobius"/>
    </source>
</evidence>
<keyword evidence="3" id="KW-1185">Reference proteome</keyword>